<proteinExistence type="predicted"/>
<dbReference type="Gene3D" id="1.10.3210.10">
    <property type="entry name" value="Hypothetical protein af1432"/>
    <property type="match status" value="1"/>
</dbReference>
<reference evidence="1" key="1">
    <citation type="submission" date="2019-08" db="EMBL/GenBank/DDBJ databases">
        <authorList>
            <person name="Kucharzyk K."/>
            <person name="Murdoch R.W."/>
            <person name="Higgins S."/>
            <person name="Loffler F."/>
        </authorList>
    </citation>
    <scope>NUCLEOTIDE SEQUENCE</scope>
</reference>
<dbReference type="SUPFAM" id="SSF109604">
    <property type="entry name" value="HD-domain/PDEase-like"/>
    <property type="match status" value="1"/>
</dbReference>
<evidence type="ECO:0000313" key="1">
    <source>
        <dbReference type="EMBL" id="MPN58142.1"/>
    </source>
</evidence>
<organism evidence="1">
    <name type="scientific">bioreactor metagenome</name>
    <dbReference type="NCBI Taxonomy" id="1076179"/>
    <lineage>
        <taxon>unclassified sequences</taxon>
        <taxon>metagenomes</taxon>
        <taxon>ecological metagenomes</taxon>
    </lineage>
</organism>
<comment type="caution">
    <text evidence="1">The sequence shown here is derived from an EMBL/GenBank/DDBJ whole genome shotgun (WGS) entry which is preliminary data.</text>
</comment>
<accession>A0A645J4T5</accession>
<name>A0A645J4T5_9ZZZZ</name>
<sequence>MSAYIAAFHCNNHSPLVPRYKSLLYEDDVQAIRGIGVLLRIARSLDRSMSGMITDVLCDIREDKAIIKTFAKGSIDLEIADALRYCEDFKKAFHKDLYII</sequence>
<dbReference type="AlphaFoldDB" id="A0A645J4T5"/>
<dbReference type="EMBL" id="VSSQ01130521">
    <property type="protein sequence ID" value="MPN58142.1"/>
    <property type="molecule type" value="Genomic_DNA"/>
</dbReference>
<gene>
    <name evidence="1" type="ORF">SDC9_205843</name>
</gene>
<protein>
    <submittedName>
        <fullName evidence="1">Uncharacterized protein</fullName>
    </submittedName>
</protein>